<name>A0A2I0AR22_9ASPA</name>
<evidence type="ECO:0000313" key="3">
    <source>
        <dbReference type="Proteomes" id="UP000236161"/>
    </source>
</evidence>
<organism evidence="2 3">
    <name type="scientific">Apostasia shenzhenica</name>
    <dbReference type="NCBI Taxonomy" id="1088818"/>
    <lineage>
        <taxon>Eukaryota</taxon>
        <taxon>Viridiplantae</taxon>
        <taxon>Streptophyta</taxon>
        <taxon>Embryophyta</taxon>
        <taxon>Tracheophyta</taxon>
        <taxon>Spermatophyta</taxon>
        <taxon>Magnoliopsida</taxon>
        <taxon>Liliopsida</taxon>
        <taxon>Asparagales</taxon>
        <taxon>Orchidaceae</taxon>
        <taxon>Apostasioideae</taxon>
        <taxon>Apostasia</taxon>
    </lineage>
</organism>
<dbReference type="Proteomes" id="UP000236161">
    <property type="component" value="Unassembled WGS sequence"/>
</dbReference>
<proteinExistence type="predicted"/>
<sequence length="134" mass="15433">MRTPMASTARLILSHAVILLLLLLCAAKPATSYGWIPVNPSSYLVEDTVLRALRIYDDSIIDNRLFLIFFRRGLRAKRMSIGPKIFWDIEFQGRMYICNDGMIAEVSVHIIIILAHSHDMFPQINWQSMTPWRG</sequence>
<feature type="chain" id="PRO_5014112342" evidence="1">
    <location>
        <begin position="33"/>
        <end position="134"/>
    </location>
</feature>
<keyword evidence="3" id="KW-1185">Reference proteome</keyword>
<dbReference type="EMBL" id="KZ451959">
    <property type="protein sequence ID" value="PKA58001.1"/>
    <property type="molecule type" value="Genomic_DNA"/>
</dbReference>
<dbReference type="AlphaFoldDB" id="A0A2I0AR22"/>
<reference evidence="2 3" key="1">
    <citation type="journal article" date="2017" name="Nature">
        <title>The Apostasia genome and the evolution of orchids.</title>
        <authorList>
            <person name="Zhang G.Q."/>
            <person name="Liu K.W."/>
            <person name="Li Z."/>
            <person name="Lohaus R."/>
            <person name="Hsiao Y.Y."/>
            <person name="Niu S.C."/>
            <person name="Wang J.Y."/>
            <person name="Lin Y.C."/>
            <person name="Xu Q."/>
            <person name="Chen L.J."/>
            <person name="Yoshida K."/>
            <person name="Fujiwara S."/>
            <person name="Wang Z.W."/>
            <person name="Zhang Y.Q."/>
            <person name="Mitsuda N."/>
            <person name="Wang M."/>
            <person name="Liu G.H."/>
            <person name="Pecoraro L."/>
            <person name="Huang H.X."/>
            <person name="Xiao X.J."/>
            <person name="Lin M."/>
            <person name="Wu X.Y."/>
            <person name="Wu W.L."/>
            <person name="Chen Y.Y."/>
            <person name="Chang S.B."/>
            <person name="Sakamoto S."/>
            <person name="Ohme-Takagi M."/>
            <person name="Yagi M."/>
            <person name="Zeng S.J."/>
            <person name="Shen C.Y."/>
            <person name="Yeh C.M."/>
            <person name="Luo Y.B."/>
            <person name="Tsai W.C."/>
            <person name="Van de Peer Y."/>
            <person name="Liu Z.J."/>
        </authorList>
    </citation>
    <scope>NUCLEOTIDE SEQUENCE [LARGE SCALE GENOMIC DNA]</scope>
    <source>
        <strain evidence="3">cv. Shenzhen</strain>
        <tissue evidence="2">Stem</tissue>
    </source>
</reference>
<protein>
    <submittedName>
        <fullName evidence="2">Uncharacterized protein</fullName>
    </submittedName>
</protein>
<evidence type="ECO:0000313" key="2">
    <source>
        <dbReference type="EMBL" id="PKA58001.1"/>
    </source>
</evidence>
<keyword evidence="1" id="KW-0732">Signal</keyword>
<evidence type="ECO:0000256" key="1">
    <source>
        <dbReference type="SAM" id="SignalP"/>
    </source>
</evidence>
<gene>
    <name evidence="2" type="ORF">AXF42_Ash012540</name>
</gene>
<accession>A0A2I0AR22</accession>
<feature type="signal peptide" evidence="1">
    <location>
        <begin position="1"/>
        <end position="32"/>
    </location>
</feature>